<feature type="compositionally biased region" description="Basic and acidic residues" evidence="2">
    <location>
        <begin position="185"/>
        <end position="211"/>
    </location>
</feature>
<feature type="region of interest" description="Disordered" evidence="2">
    <location>
        <begin position="181"/>
        <end position="211"/>
    </location>
</feature>
<feature type="compositionally biased region" description="Basic and acidic residues" evidence="2">
    <location>
        <begin position="73"/>
        <end position="84"/>
    </location>
</feature>
<dbReference type="InterPro" id="IPR001005">
    <property type="entry name" value="SANT/Myb"/>
</dbReference>
<accession>A0ABV9GKP5</accession>
<dbReference type="Pfam" id="PF13921">
    <property type="entry name" value="Myb_DNA-bind_6"/>
    <property type="match status" value="1"/>
</dbReference>
<dbReference type="PANTHER" id="PTHR41302:SF2">
    <property type="entry name" value="PRESPORE SPECIFIC TRANSCRIPTIONAL ACTIVATOR RSFA"/>
    <property type="match status" value="1"/>
</dbReference>
<evidence type="ECO:0000313" key="6">
    <source>
        <dbReference type="Proteomes" id="UP001596022"/>
    </source>
</evidence>
<dbReference type="PROSITE" id="PS51294">
    <property type="entry name" value="HTH_MYB"/>
    <property type="match status" value="1"/>
</dbReference>
<comment type="caution">
    <text evidence="5">The sequence shown here is derived from an EMBL/GenBank/DDBJ whole genome shotgun (WGS) entry which is preliminary data.</text>
</comment>
<organism evidence="5 6">
    <name type="scientific">Camelliibacillus cellulosilyticus</name>
    <dbReference type="NCBI Taxonomy" id="2174486"/>
    <lineage>
        <taxon>Bacteria</taxon>
        <taxon>Bacillati</taxon>
        <taxon>Bacillota</taxon>
        <taxon>Bacilli</taxon>
        <taxon>Bacillales</taxon>
        <taxon>Sporolactobacillaceae</taxon>
        <taxon>Camelliibacillus</taxon>
    </lineage>
</organism>
<dbReference type="InterPro" id="IPR014243">
    <property type="entry name" value="RsfA-like"/>
</dbReference>
<proteinExistence type="predicted"/>
<reference evidence="6" key="1">
    <citation type="journal article" date="2019" name="Int. J. Syst. Evol. Microbiol.">
        <title>The Global Catalogue of Microorganisms (GCM) 10K type strain sequencing project: providing services to taxonomists for standard genome sequencing and annotation.</title>
        <authorList>
            <consortium name="The Broad Institute Genomics Platform"/>
            <consortium name="The Broad Institute Genome Sequencing Center for Infectious Disease"/>
            <person name="Wu L."/>
            <person name="Ma J."/>
        </authorList>
    </citation>
    <scope>NUCLEOTIDE SEQUENCE [LARGE SCALE GENOMIC DNA]</scope>
    <source>
        <strain evidence="6">CGMCC 1.16306</strain>
    </source>
</reference>
<protein>
    <submittedName>
        <fullName evidence="5">RsfA family transcriptional regulator</fullName>
    </submittedName>
</protein>
<evidence type="ECO:0000256" key="1">
    <source>
        <dbReference type="SAM" id="Coils"/>
    </source>
</evidence>
<evidence type="ECO:0000313" key="5">
    <source>
        <dbReference type="EMBL" id="MFC4617240.1"/>
    </source>
</evidence>
<evidence type="ECO:0000259" key="3">
    <source>
        <dbReference type="PROSITE" id="PS50090"/>
    </source>
</evidence>
<dbReference type="InterPro" id="IPR017930">
    <property type="entry name" value="Myb_dom"/>
</dbReference>
<feature type="coiled-coil region" evidence="1">
    <location>
        <begin position="112"/>
        <end position="167"/>
    </location>
</feature>
<feature type="domain" description="Myb-like" evidence="3">
    <location>
        <begin position="1"/>
        <end position="57"/>
    </location>
</feature>
<dbReference type="Proteomes" id="UP001596022">
    <property type="component" value="Unassembled WGS sequence"/>
</dbReference>
<feature type="region of interest" description="Disordered" evidence="2">
    <location>
        <begin position="72"/>
        <end position="99"/>
    </location>
</feature>
<evidence type="ECO:0000259" key="4">
    <source>
        <dbReference type="PROSITE" id="PS51294"/>
    </source>
</evidence>
<evidence type="ECO:0000256" key="2">
    <source>
        <dbReference type="SAM" id="MobiDB-lite"/>
    </source>
</evidence>
<dbReference type="RefSeq" id="WP_376844295.1">
    <property type="nucleotide sequence ID" value="NZ_JBHSFW010000001.1"/>
</dbReference>
<dbReference type="PANTHER" id="PTHR41302">
    <property type="entry name" value="PRESPORE-SPECIFIC TRANSCRIPTIONAL REGULATOR RSFA-RELATED"/>
    <property type="match status" value="1"/>
</dbReference>
<dbReference type="EMBL" id="JBHSFW010000001">
    <property type="protein sequence ID" value="MFC4617240.1"/>
    <property type="molecule type" value="Genomic_DNA"/>
</dbReference>
<keyword evidence="1" id="KW-0175">Coiled coil</keyword>
<keyword evidence="6" id="KW-1185">Reference proteome</keyword>
<gene>
    <name evidence="5" type="ORF">ACFO4N_00695</name>
</gene>
<feature type="compositionally biased region" description="Basic residues" evidence="2">
    <location>
        <begin position="85"/>
        <end position="96"/>
    </location>
</feature>
<dbReference type="PROSITE" id="PS50090">
    <property type="entry name" value="MYB_LIKE"/>
    <property type="match status" value="1"/>
</dbReference>
<sequence>MSTIRQDAWSEDEDLLLAETVLRHIREGSTQLAAFEEVGKSLSRTAAACGFRWNSLVRKKFETAIAIAKKQRKELNNRKREEHRKNRQSPPRHRYDKLRETAEAPDLDLNKVIAYLESLKDVEASLRRLNEENEELRRNSLAKSTSFQEIEKAYKELKTAYEDMRSEYQAMLAIMDKARQLASDRGNEKEANDRNESGTEKKSLDDMEKAN</sequence>
<dbReference type="NCBIfam" id="TIGR02894">
    <property type="entry name" value="DNA_bind_RsfA"/>
    <property type="match status" value="1"/>
</dbReference>
<name>A0ABV9GKP5_9BACL</name>
<feature type="domain" description="HTH myb-type" evidence="4">
    <location>
        <begin position="1"/>
        <end position="61"/>
    </location>
</feature>